<evidence type="ECO:0000313" key="3">
    <source>
        <dbReference type="Proteomes" id="UP000250235"/>
    </source>
</evidence>
<evidence type="ECO:0000313" key="2">
    <source>
        <dbReference type="EMBL" id="KZV30344.1"/>
    </source>
</evidence>
<name>A0A2Z7B7A3_9LAMI</name>
<organism evidence="2 3">
    <name type="scientific">Dorcoceras hygrometricum</name>
    <dbReference type="NCBI Taxonomy" id="472368"/>
    <lineage>
        <taxon>Eukaryota</taxon>
        <taxon>Viridiplantae</taxon>
        <taxon>Streptophyta</taxon>
        <taxon>Embryophyta</taxon>
        <taxon>Tracheophyta</taxon>
        <taxon>Spermatophyta</taxon>
        <taxon>Magnoliopsida</taxon>
        <taxon>eudicotyledons</taxon>
        <taxon>Gunneridae</taxon>
        <taxon>Pentapetalae</taxon>
        <taxon>asterids</taxon>
        <taxon>lamiids</taxon>
        <taxon>Lamiales</taxon>
        <taxon>Gesneriaceae</taxon>
        <taxon>Didymocarpoideae</taxon>
        <taxon>Trichosporeae</taxon>
        <taxon>Loxocarpinae</taxon>
        <taxon>Dorcoceras</taxon>
    </lineage>
</organism>
<reference evidence="2 3" key="1">
    <citation type="journal article" date="2015" name="Proc. Natl. Acad. Sci. U.S.A.">
        <title>The resurrection genome of Boea hygrometrica: A blueprint for survival of dehydration.</title>
        <authorList>
            <person name="Xiao L."/>
            <person name="Yang G."/>
            <person name="Zhang L."/>
            <person name="Yang X."/>
            <person name="Zhao S."/>
            <person name="Ji Z."/>
            <person name="Zhou Q."/>
            <person name="Hu M."/>
            <person name="Wang Y."/>
            <person name="Chen M."/>
            <person name="Xu Y."/>
            <person name="Jin H."/>
            <person name="Xiao X."/>
            <person name="Hu G."/>
            <person name="Bao F."/>
            <person name="Hu Y."/>
            <person name="Wan P."/>
            <person name="Li L."/>
            <person name="Deng X."/>
            <person name="Kuang T."/>
            <person name="Xiang C."/>
            <person name="Zhu J.K."/>
            <person name="Oliver M.J."/>
            <person name="He Y."/>
        </authorList>
    </citation>
    <scope>NUCLEOTIDE SEQUENCE [LARGE SCALE GENOMIC DNA]</scope>
    <source>
        <strain evidence="3">cv. XS01</strain>
    </source>
</reference>
<evidence type="ECO:0000256" key="1">
    <source>
        <dbReference type="SAM" id="MobiDB-lite"/>
    </source>
</evidence>
<sequence>MVKRLETSPHDPLGITDSACKNQSIMKSSVLLVQADEGVSVLVVDRIGDIYRSIPRRADVIVTTIGARHKCQQDQDFKASSKLNPISGRQSSSELTSRSGRCYLVSTAQLDQLSSNGAAQPLPDQLVLLKRAQCYSKYSYQISIVLSDQHGLTRSSQRYRSVGLNRISTARPDQHNSTPISTARSHQHNSTTISMARPISAQPASDLISSI</sequence>
<proteinExistence type="predicted"/>
<keyword evidence="3" id="KW-1185">Reference proteome</keyword>
<protein>
    <submittedName>
        <fullName evidence="2">Uncharacterized protein</fullName>
    </submittedName>
</protein>
<dbReference type="AlphaFoldDB" id="A0A2Z7B7A3"/>
<dbReference type="EMBL" id="KV008310">
    <property type="protein sequence ID" value="KZV30344.1"/>
    <property type="molecule type" value="Genomic_DNA"/>
</dbReference>
<accession>A0A2Z7B7A3</accession>
<dbReference type="Proteomes" id="UP000250235">
    <property type="component" value="Unassembled WGS sequence"/>
</dbReference>
<feature type="region of interest" description="Disordered" evidence="1">
    <location>
        <begin position="169"/>
        <end position="211"/>
    </location>
</feature>
<gene>
    <name evidence="2" type="ORF">F511_36468</name>
</gene>
<feature type="compositionally biased region" description="Polar residues" evidence="1">
    <location>
        <begin position="175"/>
        <end position="194"/>
    </location>
</feature>